<dbReference type="EMBL" id="RQGD01000034">
    <property type="protein sequence ID" value="TGL58195.1"/>
    <property type="molecule type" value="Genomic_DNA"/>
</dbReference>
<dbReference type="InterPro" id="IPR003736">
    <property type="entry name" value="PAAI_dom"/>
</dbReference>
<name>A0A4R9K247_9LEPT</name>
<dbReference type="RefSeq" id="WP_135624214.1">
    <property type="nucleotide sequence ID" value="NZ_RQGD01000034.1"/>
</dbReference>
<accession>A0A4R9K247</accession>
<dbReference type="InterPro" id="IPR006683">
    <property type="entry name" value="Thioestr_dom"/>
</dbReference>
<keyword evidence="1" id="KW-0378">Hydrolase</keyword>
<evidence type="ECO:0000313" key="4">
    <source>
        <dbReference type="Proteomes" id="UP000297693"/>
    </source>
</evidence>
<dbReference type="CDD" id="cd03443">
    <property type="entry name" value="PaaI_thioesterase"/>
    <property type="match status" value="1"/>
</dbReference>
<evidence type="ECO:0000256" key="1">
    <source>
        <dbReference type="ARBA" id="ARBA00022801"/>
    </source>
</evidence>
<organism evidence="3 4">
    <name type="scientific">Leptospira ognonensis</name>
    <dbReference type="NCBI Taxonomy" id="2484945"/>
    <lineage>
        <taxon>Bacteria</taxon>
        <taxon>Pseudomonadati</taxon>
        <taxon>Spirochaetota</taxon>
        <taxon>Spirochaetia</taxon>
        <taxon>Leptospirales</taxon>
        <taxon>Leptospiraceae</taxon>
        <taxon>Leptospira</taxon>
    </lineage>
</organism>
<dbReference type="SUPFAM" id="SSF54637">
    <property type="entry name" value="Thioesterase/thiol ester dehydrase-isomerase"/>
    <property type="match status" value="1"/>
</dbReference>
<dbReference type="OrthoDB" id="329165at2"/>
<keyword evidence="4" id="KW-1185">Reference proteome</keyword>
<dbReference type="Gene3D" id="3.10.129.10">
    <property type="entry name" value="Hotdog Thioesterase"/>
    <property type="match status" value="1"/>
</dbReference>
<evidence type="ECO:0000259" key="2">
    <source>
        <dbReference type="Pfam" id="PF03061"/>
    </source>
</evidence>
<feature type="domain" description="Thioesterase" evidence="2">
    <location>
        <begin position="67"/>
        <end position="142"/>
    </location>
</feature>
<reference evidence="3" key="1">
    <citation type="journal article" date="2019" name="PLoS Negl. Trop. Dis.">
        <title>Revisiting the worldwide diversity of Leptospira species in the environment.</title>
        <authorList>
            <person name="Vincent A.T."/>
            <person name="Schiettekatte O."/>
            <person name="Bourhy P."/>
            <person name="Veyrier F.J."/>
            <person name="Picardeau M."/>
        </authorList>
    </citation>
    <scope>NUCLEOTIDE SEQUENCE [LARGE SCALE GENOMIC DNA]</scope>
    <source>
        <strain evidence="3">201702476</strain>
    </source>
</reference>
<dbReference type="NCBIfam" id="TIGR00369">
    <property type="entry name" value="unchar_dom_1"/>
    <property type="match status" value="1"/>
</dbReference>
<dbReference type="Proteomes" id="UP000297693">
    <property type="component" value="Unassembled WGS sequence"/>
</dbReference>
<sequence>MEVLNLARKVVPKDLFRFKEGSESIIENIQYLVDQCFPAATGMKILKLDKETSEASIPYAMKNRALHGLMHGGCYFTVGDTLTAVMCMFHMERETQLMVTTNASIRYLRPIKKEMVIAKVKLTRKIGNRIDFVCDFLNPENKRAAQGKYSYVLIEQAEP</sequence>
<dbReference type="AlphaFoldDB" id="A0A4R9K247"/>
<dbReference type="Pfam" id="PF03061">
    <property type="entry name" value="4HBT"/>
    <property type="match status" value="1"/>
</dbReference>
<evidence type="ECO:0000313" key="3">
    <source>
        <dbReference type="EMBL" id="TGL58195.1"/>
    </source>
</evidence>
<dbReference type="GO" id="GO:0016289">
    <property type="term" value="F:acyl-CoA hydrolase activity"/>
    <property type="evidence" value="ECO:0007669"/>
    <property type="project" value="UniProtKB-ARBA"/>
</dbReference>
<proteinExistence type="predicted"/>
<protein>
    <submittedName>
        <fullName evidence="3">PaaI family thioesterase</fullName>
    </submittedName>
</protein>
<comment type="caution">
    <text evidence="3">The sequence shown here is derived from an EMBL/GenBank/DDBJ whole genome shotgun (WGS) entry which is preliminary data.</text>
</comment>
<dbReference type="InterPro" id="IPR029069">
    <property type="entry name" value="HotDog_dom_sf"/>
</dbReference>
<gene>
    <name evidence="3" type="ORF">EHQ58_12515</name>
</gene>